<keyword evidence="10" id="KW-1185">Reference proteome</keyword>
<dbReference type="EMBL" id="CATNWA010013510">
    <property type="protein sequence ID" value="CAI9565324.1"/>
    <property type="molecule type" value="Genomic_DNA"/>
</dbReference>
<evidence type="ECO:0008006" key="11">
    <source>
        <dbReference type="Google" id="ProtNLM"/>
    </source>
</evidence>
<evidence type="ECO:0000256" key="6">
    <source>
        <dbReference type="ARBA" id="ARBA00022989"/>
    </source>
</evidence>
<comment type="function">
    <text evidence="1">Plays a role in mitochondrial morphogenesis.</text>
</comment>
<dbReference type="Proteomes" id="UP001162483">
    <property type="component" value="Unassembled WGS sequence"/>
</dbReference>
<protein>
    <recommendedName>
        <fullName evidence="11">Transmembrane protein 11</fullName>
    </recommendedName>
</protein>
<gene>
    <name evidence="9" type="ORF">SPARVUS_LOCUS6055315</name>
</gene>
<keyword evidence="7" id="KW-0496">Mitochondrion</keyword>
<dbReference type="PANTHER" id="PTHR15099">
    <property type="entry name" value="PROTEIN PM1"/>
    <property type="match status" value="1"/>
</dbReference>
<accession>A0ABN9D031</accession>
<reference evidence="9" key="1">
    <citation type="submission" date="2023-05" db="EMBL/GenBank/DDBJ databases">
        <authorList>
            <person name="Stuckert A."/>
        </authorList>
    </citation>
    <scope>NUCLEOTIDE SEQUENCE</scope>
</reference>
<evidence type="ECO:0000256" key="3">
    <source>
        <dbReference type="ARBA" id="ARBA00006060"/>
    </source>
</evidence>
<keyword evidence="8" id="KW-0472">Membrane</keyword>
<dbReference type="Pfam" id="PF14972">
    <property type="entry name" value="Mito_morph_reg"/>
    <property type="match status" value="1"/>
</dbReference>
<evidence type="ECO:0000256" key="2">
    <source>
        <dbReference type="ARBA" id="ARBA00004448"/>
    </source>
</evidence>
<proteinExistence type="inferred from homology"/>
<dbReference type="InterPro" id="IPR026120">
    <property type="entry name" value="TMEM11"/>
</dbReference>
<organism evidence="9 10">
    <name type="scientific">Staurois parvus</name>
    <dbReference type="NCBI Taxonomy" id="386267"/>
    <lineage>
        <taxon>Eukaryota</taxon>
        <taxon>Metazoa</taxon>
        <taxon>Chordata</taxon>
        <taxon>Craniata</taxon>
        <taxon>Vertebrata</taxon>
        <taxon>Euteleostomi</taxon>
        <taxon>Amphibia</taxon>
        <taxon>Batrachia</taxon>
        <taxon>Anura</taxon>
        <taxon>Neobatrachia</taxon>
        <taxon>Ranoidea</taxon>
        <taxon>Ranidae</taxon>
        <taxon>Staurois</taxon>
    </lineage>
</organism>
<evidence type="ECO:0000256" key="7">
    <source>
        <dbReference type="ARBA" id="ARBA00023128"/>
    </source>
</evidence>
<evidence type="ECO:0000256" key="1">
    <source>
        <dbReference type="ARBA" id="ARBA00002812"/>
    </source>
</evidence>
<evidence type="ECO:0000313" key="9">
    <source>
        <dbReference type="EMBL" id="CAI9565324.1"/>
    </source>
</evidence>
<comment type="caution">
    <text evidence="9">The sequence shown here is derived from an EMBL/GenBank/DDBJ whole genome shotgun (WGS) entry which is preliminary data.</text>
</comment>
<comment type="similarity">
    <text evidence="3">Belongs to the TMEM11 family.</text>
</comment>
<evidence type="ECO:0000256" key="4">
    <source>
        <dbReference type="ARBA" id="ARBA00022692"/>
    </source>
</evidence>
<sequence>MEDTPGPAGWLWFHTASLVTQAPGDGVRAAWSTAKMAALEVAERIYPPHMDYYVIHEVYDGDFSQEQFEAELDAALERQYQYIVIEPARLGDETARWISVGNCLHRTSVVTGIVCLLTPLGLTSSTAHYLGLPAGALSVVCAALYGVSWQSDPCCHYQVDLSGQELALLPPGTLRTSSPIVLVRKEDTHRKRLHNFIALTALVYCAQKVFDLCTDW</sequence>
<dbReference type="PANTHER" id="PTHR15099:SF2">
    <property type="entry name" value="TRANSMEMBRANE PROTEIN 11, MITOCHONDRIAL"/>
    <property type="match status" value="1"/>
</dbReference>
<evidence type="ECO:0000256" key="5">
    <source>
        <dbReference type="ARBA" id="ARBA00022792"/>
    </source>
</evidence>
<comment type="subcellular location">
    <subcellularLocation>
        <location evidence="2">Mitochondrion inner membrane</location>
        <topology evidence="2">Multi-pass membrane protein</topology>
    </subcellularLocation>
</comment>
<keyword evidence="6" id="KW-1133">Transmembrane helix</keyword>
<evidence type="ECO:0000256" key="8">
    <source>
        <dbReference type="ARBA" id="ARBA00023136"/>
    </source>
</evidence>
<keyword evidence="5" id="KW-0999">Mitochondrion inner membrane</keyword>
<keyword evidence="4" id="KW-0812">Transmembrane</keyword>
<evidence type="ECO:0000313" key="10">
    <source>
        <dbReference type="Proteomes" id="UP001162483"/>
    </source>
</evidence>
<name>A0ABN9D031_9NEOB</name>